<evidence type="ECO:0000256" key="16">
    <source>
        <dbReference type="ARBA" id="ARBA00022963"/>
    </source>
</evidence>
<evidence type="ECO:0000313" key="29">
    <source>
        <dbReference type="EMBL" id="KAA0718535.1"/>
    </source>
</evidence>
<dbReference type="GO" id="GO:0046872">
    <property type="term" value="F:metal ion binding"/>
    <property type="evidence" value="ECO:0007669"/>
    <property type="project" value="UniProtKB-KW"/>
</dbReference>
<dbReference type="PRINTS" id="PR00822">
    <property type="entry name" value="LIPOLIPASE"/>
</dbReference>
<keyword evidence="12 24" id="KW-0479">Metal-binding</keyword>
<dbReference type="InterPro" id="IPR001024">
    <property type="entry name" value="PLAT/LH2_dom"/>
</dbReference>
<dbReference type="GO" id="GO:0034361">
    <property type="term" value="C:very-low-density lipoprotein particle"/>
    <property type="evidence" value="ECO:0007669"/>
    <property type="project" value="UniProtKB-KW"/>
</dbReference>
<evidence type="ECO:0000256" key="20">
    <source>
        <dbReference type="ARBA" id="ARBA00023157"/>
    </source>
</evidence>
<proteinExistence type="inferred from homology"/>
<evidence type="ECO:0000256" key="18">
    <source>
        <dbReference type="ARBA" id="ARBA00023098"/>
    </source>
</evidence>
<evidence type="ECO:0000256" key="21">
    <source>
        <dbReference type="ARBA" id="ARBA00023180"/>
    </source>
</evidence>
<dbReference type="EMBL" id="SOYY01000007">
    <property type="protein sequence ID" value="KAA0718535.1"/>
    <property type="molecule type" value="Genomic_DNA"/>
</dbReference>
<dbReference type="AlphaFoldDB" id="A0A5A9PA31"/>
<dbReference type="GO" id="GO:0034372">
    <property type="term" value="P:very-low-density lipoprotein particle remodeling"/>
    <property type="evidence" value="ECO:0007669"/>
    <property type="project" value="TreeGrafter"/>
</dbReference>
<keyword evidence="9" id="KW-0964">Secreted</keyword>
<keyword evidence="29" id="KW-0449">Lipoprotein</keyword>
<dbReference type="InterPro" id="IPR000734">
    <property type="entry name" value="TAG_lipase"/>
</dbReference>
<dbReference type="GO" id="GO:0008201">
    <property type="term" value="F:heparin binding"/>
    <property type="evidence" value="ECO:0007669"/>
    <property type="project" value="UniProtKB-KW"/>
</dbReference>
<dbReference type="OrthoDB" id="199913at2759"/>
<evidence type="ECO:0000313" key="30">
    <source>
        <dbReference type="Proteomes" id="UP000324632"/>
    </source>
</evidence>
<evidence type="ECO:0000256" key="15">
    <source>
        <dbReference type="ARBA" id="ARBA00022837"/>
    </source>
</evidence>
<comment type="caution">
    <text evidence="29">The sequence shown here is derived from an EMBL/GenBank/DDBJ whole genome shotgun (WGS) entry which is preliminary data.</text>
</comment>
<evidence type="ECO:0000256" key="8">
    <source>
        <dbReference type="ARBA" id="ARBA00022513"/>
    </source>
</evidence>
<keyword evidence="21" id="KW-0325">Glycoprotein</keyword>
<dbReference type="Gene3D" id="2.60.60.20">
    <property type="entry name" value="PLAT/LH2 domain"/>
    <property type="match status" value="1"/>
</dbReference>
<evidence type="ECO:0000256" key="25">
    <source>
        <dbReference type="PROSITE-ProRule" id="PRU00152"/>
    </source>
</evidence>
<keyword evidence="8" id="KW-0162">Chylomicron</keyword>
<evidence type="ECO:0000256" key="9">
    <source>
        <dbReference type="ARBA" id="ARBA00022525"/>
    </source>
</evidence>
<keyword evidence="17" id="KW-0944">Nitration</keyword>
<dbReference type="InterPro" id="IPR016272">
    <property type="entry name" value="Lipase_LIPH"/>
</dbReference>
<feature type="domain" description="PLAT" evidence="28">
    <location>
        <begin position="345"/>
        <end position="466"/>
    </location>
</feature>
<evidence type="ECO:0000256" key="10">
    <source>
        <dbReference type="ARBA" id="ARBA00022530"/>
    </source>
</evidence>
<evidence type="ECO:0000256" key="11">
    <source>
        <dbReference type="ARBA" id="ARBA00022674"/>
    </source>
</evidence>
<evidence type="ECO:0000256" key="23">
    <source>
        <dbReference type="PIRSR" id="PIRSR000865-1"/>
    </source>
</evidence>
<gene>
    <name evidence="29" type="ORF">E1301_Tti013115</name>
</gene>
<dbReference type="EC" id="3.1.1.34" evidence="5"/>
<comment type="caution">
    <text evidence="25">Lacks conserved residue(s) required for the propagation of feature annotation.</text>
</comment>
<organism evidence="29 30">
    <name type="scientific">Triplophysa tibetana</name>
    <dbReference type="NCBI Taxonomy" id="1572043"/>
    <lineage>
        <taxon>Eukaryota</taxon>
        <taxon>Metazoa</taxon>
        <taxon>Chordata</taxon>
        <taxon>Craniata</taxon>
        <taxon>Vertebrata</taxon>
        <taxon>Euteleostomi</taxon>
        <taxon>Actinopterygii</taxon>
        <taxon>Neopterygii</taxon>
        <taxon>Teleostei</taxon>
        <taxon>Ostariophysi</taxon>
        <taxon>Cypriniformes</taxon>
        <taxon>Nemacheilidae</taxon>
        <taxon>Triplophysa</taxon>
    </lineage>
</organism>
<keyword evidence="20" id="KW-1015">Disulfide bond</keyword>
<dbReference type="PIRSF" id="PIRSF000865">
    <property type="entry name" value="Lipoprotein_lipase_LIPH"/>
    <property type="match status" value="1"/>
</dbReference>
<sequence>MGKESIWLLVIGFSFIASEPISNSTGAHFTSNSTEEVDYSHIKSKFSIRNAEFPDEDLCSLIPGKRESLSDCHFKKDAQTFLIIHGWSVAGLFESWIYKLVTALFEREPDANVIVVDWLDRASNHYPTSAENTRLVGDDVAKFVNWLEELNYPLEKVHLLGYSLGAHVAGVAGNLTNNKINRITGLDPAGPSFENADSLRRLSPDDATFVDVLHTNTRGSPDLSIGIQKPVGHVDIYPNGGTFQPGCSIQNTMKLIATYGIYNMDQIVKCSHERSVHLFIDSLVNHEHESFAYRCSSRDAFNKGLCLSCRKNRCNKLGYNVNKIRTSRTTKMYLKTRDMMPFKVFHYQMKVHVFSSTNMTLLEQPMKVSFFGTTDERDDITITVPVMMTNSTISFLVTSDKDIGELLMVKLQWEKDSYLSGFFSTNEFMIRRMRIKSGETQAKVIFKPKEGEFGLLTQGGDSVIFVKSNESPQHRREQRQHRLKHHGSFFKQGFNEATADMTKDKVIFETTAIPAEVITKPNTSS</sequence>
<keyword evidence="10" id="KW-0272">Extracellular matrix</keyword>
<dbReference type="SUPFAM" id="SSF49723">
    <property type="entry name" value="Lipase/lipooxygenase domain (PLAT/LH2 domain)"/>
    <property type="match status" value="1"/>
</dbReference>
<dbReference type="GO" id="GO:0042627">
    <property type="term" value="C:chylomicron"/>
    <property type="evidence" value="ECO:0007669"/>
    <property type="project" value="UniProtKB-KW"/>
</dbReference>
<evidence type="ECO:0000256" key="6">
    <source>
        <dbReference type="ARBA" id="ARBA00018617"/>
    </source>
</evidence>
<evidence type="ECO:0000256" key="26">
    <source>
        <dbReference type="RuleBase" id="RU004262"/>
    </source>
</evidence>
<feature type="active site" description="Charge relay system" evidence="23">
    <location>
        <position position="272"/>
    </location>
</feature>
<dbReference type="Gene3D" id="3.40.50.1820">
    <property type="entry name" value="alpha/beta hydrolase"/>
    <property type="match status" value="1"/>
</dbReference>
<evidence type="ECO:0000256" key="14">
    <source>
        <dbReference type="ARBA" id="ARBA00022801"/>
    </source>
</evidence>
<evidence type="ECO:0000256" key="3">
    <source>
        <dbReference type="ARBA" id="ARBA00004498"/>
    </source>
</evidence>
<feature type="binding site" evidence="24">
    <location>
        <position position="201"/>
    </location>
    <ligand>
        <name>Ca(2+)</name>
        <dbReference type="ChEBI" id="CHEBI:29108"/>
    </ligand>
</feature>
<keyword evidence="15 24" id="KW-0106">Calcium</keyword>
<dbReference type="InterPro" id="IPR013818">
    <property type="entry name" value="Lipase"/>
</dbReference>
<keyword evidence="7" id="KW-1003">Cell membrane</keyword>
<evidence type="ECO:0000256" key="19">
    <source>
        <dbReference type="ARBA" id="ARBA00023136"/>
    </source>
</evidence>
<evidence type="ECO:0000256" key="27">
    <source>
        <dbReference type="SAM" id="SignalP"/>
    </source>
</evidence>
<dbReference type="PROSITE" id="PS50095">
    <property type="entry name" value="PLAT"/>
    <property type="match status" value="1"/>
</dbReference>
<dbReference type="PANTHER" id="PTHR11610:SF3">
    <property type="entry name" value="LIPOPROTEIN LIPASE"/>
    <property type="match status" value="1"/>
</dbReference>
<keyword evidence="11" id="KW-0358">Heparin-binding</keyword>
<name>A0A5A9PA31_9TELE</name>
<evidence type="ECO:0000256" key="4">
    <source>
        <dbReference type="ARBA" id="ARBA00010701"/>
    </source>
</evidence>
<dbReference type="PRINTS" id="PR00821">
    <property type="entry name" value="TAGLIPASE"/>
</dbReference>
<dbReference type="GO" id="GO:0034185">
    <property type="term" value="F:apolipoprotein binding"/>
    <property type="evidence" value="ECO:0007669"/>
    <property type="project" value="TreeGrafter"/>
</dbReference>
<dbReference type="Pfam" id="PF00151">
    <property type="entry name" value="Lipase"/>
    <property type="match status" value="1"/>
</dbReference>
<comment type="catalytic activity">
    <reaction evidence="1">
        <text>a triacylglycerol + H2O = a diacylglycerol + a fatty acid + H(+)</text>
        <dbReference type="Rhea" id="RHEA:12044"/>
        <dbReference type="ChEBI" id="CHEBI:15377"/>
        <dbReference type="ChEBI" id="CHEBI:15378"/>
        <dbReference type="ChEBI" id="CHEBI:17855"/>
        <dbReference type="ChEBI" id="CHEBI:18035"/>
        <dbReference type="ChEBI" id="CHEBI:28868"/>
        <dbReference type="EC" id="3.1.1.34"/>
    </reaction>
</comment>
<dbReference type="InterPro" id="IPR029058">
    <property type="entry name" value="AB_hydrolase_fold"/>
</dbReference>
<feature type="active site" description="Nucleophile" evidence="23">
    <location>
        <position position="163"/>
    </location>
</feature>
<dbReference type="PANTHER" id="PTHR11610">
    <property type="entry name" value="LIPASE"/>
    <property type="match status" value="1"/>
</dbReference>
<evidence type="ECO:0000256" key="12">
    <source>
        <dbReference type="ARBA" id="ARBA00022723"/>
    </source>
</evidence>
<evidence type="ECO:0000256" key="13">
    <source>
        <dbReference type="ARBA" id="ARBA00022729"/>
    </source>
</evidence>
<comment type="similarity">
    <text evidence="4 26">Belongs to the AB hydrolase superfamily. Lipase family.</text>
</comment>
<dbReference type="InterPro" id="IPR036392">
    <property type="entry name" value="PLAT/LH2_dom_sf"/>
</dbReference>
<feature type="active site" description="Charge relay system" evidence="23">
    <location>
        <position position="187"/>
    </location>
</feature>
<evidence type="ECO:0000256" key="7">
    <source>
        <dbReference type="ARBA" id="ARBA00022475"/>
    </source>
</evidence>
<dbReference type="InterPro" id="IPR033906">
    <property type="entry name" value="Lipase_N"/>
</dbReference>
<keyword evidence="13 27" id="KW-0732">Signal</keyword>
<keyword evidence="16" id="KW-0442">Lipid degradation</keyword>
<keyword evidence="18" id="KW-0443">Lipid metabolism</keyword>
<dbReference type="SUPFAM" id="SSF53474">
    <property type="entry name" value="alpha/beta-Hydrolases"/>
    <property type="match status" value="1"/>
</dbReference>
<dbReference type="GO" id="GO:0016042">
    <property type="term" value="P:lipid catabolic process"/>
    <property type="evidence" value="ECO:0007669"/>
    <property type="project" value="UniProtKB-KW"/>
</dbReference>
<reference evidence="29 30" key="1">
    <citation type="journal article" date="2019" name="Mol. Ecol. Resour.">
        <title>Chromosome-level genome assembly of Triplophysa tibetana, a fish adapted to the harsh high-altitude environment of the Tibetan Plateau.</title>
        <authorList>
            <person name="Yang X."/>
            <person name="Liu H."/>
            <person name="Ma Z."/>
            <person name="Zou Y."/>
            <person name="Zou M."/>
            <person name="Mao Y."/>
            <person name="Li X."/>
            <person name="Wang H."/>
            <person name="Chen T."/>
            <person name="Wang W."/>
            <person name="Yang R."/>
        </authorList>
    </citation>
    <scope>NUCLEOTIDE SEQUENCE [LARGE SCALE GENOMIC DNA]</scope>
    <source>
        <strain evidence="29">TTIB1903HZAU</strain>
        <tissue evidence="29">Muscle</tissue>
    </source>
</reference>
<protein>
    <recommendedName>
        <fullName evidence="6">Lipoprotein lipase</fullName>
        <ecNumber evidence="5">3.1.1.34</ecNumber>
    </recommendedName>
</protein>
<evidence type="ECO:0000256" key="17">
    <source>
        <dbReference type="ARBA" id="ARBA00023074"/>
    </source>
</evidence>
<evidence type="ECO:0000259" key="28">
    <source>
        <dbReference type="PROSITE" id="PS50095"/>
    </source>
</evidence>
<keyword evidence="19" id="KW-0472">Membrane</keyword>
<evidence type="ECO:0000256" key="2">
    <source>
        <dbReference type="ARBA" id="ARBA00004296"/>
    </source>
</evidence>
<keyword evidence="22" id="KW-0850">VLDL</keyword>
<accession>A0A5A9PA31</accession>
<evidence type="ECO:0000256" key="1">
    <source>
        <dbReference type="ARBA" id="ARBA00000137"/>
    </source>
</evidence>
<dbReference type="CDD" id="cd00707">
    <property type="entry name" value="Pancreat_lipase_like"/>
    <property type="match status" value="1"/>
</dbReference>
<evidence type="ECO:0000256" key="5">
    <source>
        <dbReference type="ARBA" id="ARBA00013181"/>
    </source>
</evidence>
<evidence type="ECO:0000256" key="22">
    <source>
        <dbReference type="ARBA" id="ARBA00023313"/>
    </source>
</evidence>
<comment type="subcellular location">
    <subcellularLocation>
        <location evidence="2">Cell membrane</location>
        <topology evidence="2">Peripheral membrane protein</topology>
        <orientation evidence="2">Extracellular side</orientation>
    </subcellularLocation>
    <subcellularLocation>
        <location evidence="3">Secreted</location>
        <location evidence="3">Extracellular space</location>
        <location evidence="3">Extracellular matrix</location>
    </subcellularLocation>
</comment>
<dbReference type="GO" id="GO:0004465">
    <property type="term" value="F:lipoprotein lipase activity"/>
    <property type="evidence" value="ECO:0007669"/>
    <property type="project" value="UniProtKB-EC"/>
</dbReference>
<feature type="signal peptide" evidence="27">
    <location>
        <begin position="1"/>
        <end position="18"/>
    </location>
</feature>
<feature type="binding site" evidence="24">
    <location>
        <position position="206"/>
    </location>
    <ligand>
        <name>Ca(2+)</name>
        <dbReference type="ChEBI" id="CHEBI:29108"/>
    </ligand>
</feature>
<keyword evidence="14" id="KW-0378">Hydrolase</keyword>
<keyword evidence="30" id="KW-1185">Reference proteome</keyword>
<dbReference type="InterPro" id="IPR002330">
    <property type="entry name" value="Lipo_Lipase"/>
</dbReference>
<dbReference type="Pfam" id="PF01477">
    <property type="entry name" value="PLAT"/>
    <property type="match status" value="1"/>
</dbReference>
<feature type="chain" id="PRO_5022988867" description="Lipoprotein lipase" evidence="27">
    <location>
        <begin position="19"/>
        <end position="525"/>
    </location>
</feature>
<dbReference type="FunFam" id="3.40.50.1820:FF:000031">
    <property type="entry name" value="Lipoprotein lipase"/>
    <property type="match status" value="1"/>
</dbReference>
<dbReference type="SMART" id="SM00308">
    <property type="entry name" value="LH2"/>
    <property type="match status" value="1"/>
</dbReference>
<evidence type="ECO:0000256" key="24">
    <source>
        <dbReference type="PIRSR" id="PIRSR000865-2"/>
    </source>
</evidence>
<dbReference type="Proteomes" id="UP000324632">
    <property type="component" value="Chromosome 7"/>
</dbReference>
<dbReference type="GO" id="GO:0005886">
    <property type="term" value="C:plasma membrane"/>
    <property type="evidence" value="ECO:0007669"/>
    <property type="project" value="UniProtKB-SubCell"/>
</dbReference>